<dbReference type="NCBIfam" id="NF038094">
    <property type="entry name" value="CueP_fam"/>
    <property type="match status" value="1"/>
</dbReference>
<protein>
    <recommendedName>
        <fullName evidence="3">CueP family metal-binding protein</fullName>
    </recommendedName>
</protein>
<comment type="caution">
    <text evidence="1">The sequence shown here is derived from an EMBL/GenBank/DDBJ whole genome shotgun (WGS) entry which is preliminary data.</text>
</comment>
<organism evidence="1 2">
    <name type="scientific">Isoptericola cucumis</name>
    <dbReference type="NCBI Taxonomy" id="1776856"/>
    <lineage>
        <taxon>Bacteria</taxon>
        <taxon>Bacillati</taxon>
        <taxon>Actinomycetota</taxon>
        <taxon>Actinomycetes</taxon>
        <taxon>Micrococcales</taxon>
        <taxon>Promicromonosporaceae</taxon>
        <taxon>Isoptericola</taxon>
    </lineage>
</organism>
<gene>
    <name evidence="1" type="ORF">GCM10007368_23740</name>
</gene>
<evidence type="ECO:0008006" key="3">
    <source>
        <dbReference type="Google" id="ProtNLM"/>
    </source>
</evidence>
<dbReference type="Gene3D" id="2.60.40.3700">
    <property type="match status" value="1"/>
</dbReference>
<sequence length="219" mass="23038">MPRRVTPHRVTPARARAQVRGRVGAFVVVAALALAGCSSEAPDTAPGAASPGAAEGGVLAEHGLEGLDARQIIDRLDAMPVAERPTDLVASVRPNEVVVTDDQQHESSVPMTSDEFYVSVAPYVDQTHECYFHSLTTCLGELQNASVGVTVTDDATGEVLIDEARQTFDNGFVGLWLPRGIDATISIEHDGRAGTSRVSTGGDEDATCLTSLQLTSPLT</sequence>
<keyword evidence="2" id="KW-1185">Reference proteome</keyword>
<evidence type="ECO:0000313" key="2">
    <source>
        <dbReference type="Proteomes" id="UP000632535"/>
    </source>
</evidence>
<proteinExistence type="predicted"/>
<reference evidence="2" key="1">
    <citation type="journal article" date="2019" name="Int. J. Syst. Evol. Microbiol.">
        <title>The Global Catalogue of Microorganisms (GCM) 10K type strain sequencing project: providing services to taxonomists for standard genome sequencing and annotation.</title>
        <authorList>
            <consortium name="The Broad Institute Genomics Platform"/>
            <consortium name="The Broad Institute Genome Sequencing Center for Infectious Disease"/>
            <person name="Wu L."/>
            <person name="Ma J."/>
        </authorList>
    </citation>
    <scope>NUCLEOTIDE SEQUENCE [LARGE SCALE GENOMIC DNA]</scope>
    <source>
        <strain evidence="2">CCM 8653</strain>
    </source>
</reference>
<dbReference type="EMBL" id="BMDG01000007">
    <property type="protein sequence ID" value="GGI08952.1"/>
    <property type="molecule type" value="Genomic_DNA"/>
</dbReference>
<dbReference type="InterPro" id="IPR047808">
    <property type="entry name" value="CueP-like"/>
</dbReference>
<evidence type="ECO:0000313" key="1">
    <source>
        <dbReference type="EMBL" id="GGI08952.1"/>
    </source>
</evidence>
<dbReference type="Proteomes" id="UP000632535">
    <property type="component" value="Unassembled WGS sequence"/>
</dbReference>
<name>A0ABQ2B9R7_9MICO</name>
<accession>A0ABQ2B9R7</accession>
<dbReference type="Pfam" id="PF21172">
    <property type="entry name" value="CueP"/>
    <property type="match status" value="1"/>
</dbReference>